<proteinExistence type="predicted"/>
<sequence>METTHSIWGLLDGDGPLKGIKTSIGTNCILFEISQDTDDGTYPTVASYTRDANRLDEEGASHFLNKLTRKKDKTQLDYDGVKIIRDSKWDSEATLEFKEPIDVVLGFDGDRPMMVKVKKIRGEFHHEFFWTRNGRQDRIANGYEIWFVIGNYIA</sequence>
<gene>
    <name evidence="1" type="ORF">UFOVP972_112</name>
</gene>
<name>A0A6J5Q0D7_9CAUD</name>
<accession>A0A6J5Q0D7</accession>
<dbReference type="EMBL" id="LR796923">
    <property type="protein sequence ID" value="CAB4175101.1"/>
    <property type="molecule type" value="Genomic_DNA"/>
</dbReference>
<reference evidence="1" key="1">
    <citation type="submission" date="2020-05" db="EMBL/GenBank/DDBJ databases">
        <authorList>
            <person name="Chiriac C."/>
            <person name="Salcher M."/>
            <person name="Ghai R."/>
            <person name="Kavagutti S V."/>
        </authorList>
    </citation>
    <scope>NUCLEOTIDE SEQUENCE</scope>
</reference>
<protein>
    <submittedName>
        <fullName evidence="1">Uncharacterized protein</fullName>
    </submittedName>
</protein>
<evidence type="ECO:0000313" key="1">
    <source>
        <dbReference type="EMBL" id="CAB4175101.1"/>
    </source>
</evidence>
<organism evidence="1">
    <name type="scientific">uncultured Caudovirales phage</name>
    <dbReference type="NCBI Taxonomy" id="2100421"/>
    <lineage>
        <taxon>Viruses</taxon>
        <taxon>Duplodnaviria</taxon>
        <taxon>Heunggongvirae</taxon>
        <taxon>Uroviricota</taxon>
        <taxon>Caudoviricetes</taxon>
        <taxon>Peduoviridae</taxon>
        <taxon>Maltschvirus</taxon>
        <taxon>Maltschvirus maltsch</taxon>
    </lineage>
</organism>